<reference evidence="2" key="1">
    <citation type="submission" date="2016-10" db="EMBL/GenBank/DDBJ databases">
        <authorList>
            <person name="Varghese N."/>
            <person name="Submissions S."/>
        </authorList>
    </citation>
    <scope>NUCLEOTIDE SEQUENCE [LARGE SCALE GENOMIC DNA]</scope>
    <source>
        <strain evidence="2">SLH 33</strain>
    </source>
</reference>
<dbReference type="InterPro" id="IPR036390">
    <property type="entry name" value="WH_DNA-bd_sf"/>
</dbReference>
<dbReference type="SUPFAM" id="SSF46785">
    <property type="entry name" value="Winged helix' DNA-binding domain"/>
    <property type="match status" value="1"/>
</dbReference>
<name>A0A1I0A5S0_9EURY</name>
<evidence type="ECO:0008006" key="3">
    <source>
        <dbReference type="Google" id="ProtNLM"/>
    </source>
</evidence>
<evidence type="ECO:0000313" key="1">
    <source>
        <dbReference type="EMBL" id="SES89461.1"/>
    </source>
</evidence>
<gene>
    <name evidence="1" type="ORF">SAMN04488587_1436</name>
</gene>
<keyword evidence="2" id="KW-1185">Reference proteome</keyword>
<dbReference type="AlphaFoldDB" id="A0A1I0A5S0"/>
<sequence>MKKSIEEPKDKHLRKTIEGLPPSAKLVYKVLEYGGLLTQKEIAEQSYLPPRTIRYALGRLKDEDFLQERFYFKDARQSLYGLKDMTNHQVTGETASQAEFDFANVYTVPKEYEVLAT</sequence>
<dbReference type="STRING" id="1353158.SAMN04488587_1436"/>
<organism evidence="1 2">
    <name type="scientific">Methanococcoides vulcani</name>
    <dbReference type="NCBI Taxonomy" id="1353158"/>
    <lineage>
        <taxon>Archaea</taxon>
        <taxon>Methanobacteriati</taxon>
        <taxon>Methanobacteriota</taxon>
        <taxon>Stenosarchaea group</taxon>
        <taxon>Methanomicrobia</taxon>
        <taxon>Methanosarcinales</taxon>
        <taxon>Methanosarcinaceae</taxon>
        <taxon>Methanococcoides</taxon>
    </lineage>
</organism>
<dbReference type="Proteomes" id="UP000243338">
    <property type="component" value="Unassembled WGS sequence"/>
</dbReference>
<dbReference type="EMBL" id="FOHQ01000004">
    <property type="protein sequence ID" value="SES89461.1"/>
    <property type="molecule type" value="Genomic_DNA"/>
</dbReference>
<protein>
    <recommendedName>
        <fullName evidence="3">Winged helix-turn-helix DNA-binding</fullName>
    </recommendedName>
</protein>
<evidence type="ECO:0000313" key="2">
    <source>
        <dbReference type="Proteomes" id="UP000243338"/>
    </source>
</evidence>
<dbReference type="Pfam" id="PF13412">
    <property type="entry name" value="HTH_24"/>
    <property type="match status" value="1"/>
</dbReference>
<proteinExistence type="predicted"/>
<accession>A0A1I0A5S0</accession>